<comment type="caution">
    <text evidence="2">The sequence shown here is derived from an EMBL/GenBank/DDBJ whole genome shotgun (WGS) entry which is preliminary data.</text>
</comment>
<reference evidence="2" key="1">
    <citation type="submission" date="2020-10" db="EMBL/GenBank/DDBJ databases">
        <authorList>
            <person name="Han B."/>
            <person name="Lu T."/>
            <person name="Zhao Q."/>
            <person name="Huang X."/>
            <person name="Zhao Y."/>
        </authorList>
    </citation>
    <scope>NUCLEOTIDE SEQUENCE</scope>
</reference>
<dbReference type="AlphaFoldDB" id="A0A811SC52"/>
<accession>A0A811SC52</accession>
<gene>
    <name evidence="2" type="ORF">NCGR_LOCUS64355</name>
</gene>
<feature type="region of interest" description="Disordered" evidence="1">
    <location>
        <begin position="1"/>
        <end position="59"/>
    </location>
</feature>
<organism evidence="2 3">
    <name type="scientific">Miscanthus lutarioriparius</name>
    <dbReference type="NCBI Taxonomy" id="422564"/>
    <lineage>
        <taxon>Eukaryota</taxon>
        <taxon>Viridiplantae</taxon>
        <taxon>Streptophyta</taxon>
        <taxon>Embryophyta</taxon>
        <taxon>Tracheophyta</taxon>
        <taxon>Spermatophyta</taxon>
        <taxon>Magnoliopsida</taxon>
        <taxon>Liliopsida</taxon>
        <taxon>Poales</taxon>
        <taxon>Poaceae</taxon>
        <taxon>PACMAD clade</taxon>
        <taxon>Panicoideae</taxon>
        <taxon>Andropogonodae</taxon>
        <taxon>Andropogoneae</taxon>
        <taxon>Saccharinae</taxon>
        <taxon>Miscanthus</taxon>
    </lineage>
</organism>
<dbReference type="Proteomes" id="UP000604825">
    <property type="component" value="Unassembled WGS sequence"/>
</dbReference>
<protein>
    <submittedName>
        <fullName evidence="2">Uncharacterized protein</fullName>
    </submittedName>
</protein>
<keyword evidence="3" id="KW-1185">Reference proteome</keyword>
<evidence type="ECO:0000313" key="3">
    <source>
        <dbReference type="Proteomes" id="UP000604825"/>
    </source>
</evidence>
<proteinExistence type="predicted"/>
<dbReference type="EMBL" id="CAJGYO010000019">
    <property type="protein sequence ID" value="CAD6340257.1"/>
    <property type="molecule type" value="Genomic_DNA"/>
</dbReference>
<feature type="compositionally biased region" description="Basic and acidic residues" evidence="1">
    <location>
        <begin position="46"/>
        <end position="56"/>
    </location>
</feature>
<sequence length="158" mass="18191">MRHSREVFMAGQPPQIPMPNPPDIQDGDEALSDISPDTVPPNGETNEQKTAREKKNNAQQAWCNRAQHPKEEWQWYQSACRDVERRRLAVEAAYERLWDEEAERQCQDHDAARASASRNLEPEFMEVAGHMVFTMPYANVYPLVEEMAAIENPTPNQQ</sequence>
<evidence type="ECO:0000256" key="1">
    <source>
        <dbReference type="SAM" id="MobiDB-lite"/>
    </source>
</evidence>
<evidence type="ECO:0000313" key="2">
    <source>
        <dbReference type="EMBL" id="CAD6340257.1"/>
    </source>
</evidence>
<name>A0A811SC52_9POAL</name>